<dbReference type="InterPro" id="IPR002921">
    <property type="entry name" value="Fungal_lipase-type"/>
</dbReference>
<comment type="caution">
    <text evidence="6">The sequence shown here is derived from an EMBL/GenBank/DDBJ whole genome shotgun (WGS) entry which is preliminary data.</text>
</comment>
<dbReference type="SUPFAM" id="SSF53474">
    <property type="entry name" value="alpha/beta-Hydrolases"/>
    <property type="match status" value="1"/>
</dbReference>
<evidence type="ECO:0000313" key="7">
    <source>
        <dbReference type="Proteomes" id="UP001338125"/>
    </source>
</evidence>
<sequence>MLPLHLLLLAVSPALARPLEGNSAPVVESAESVEAVEAAKSSNPPRSQIVYYAAFPSTGYKPCTDLSEGVKQLKYINNTKTDTQAALFQVDARKELILGIPGTASDIDRDTDLDFPPLPTILLATPAQTAKCTRAAIKAALAVNPTYNVVISGHSLGGAIAHLAFGSLKPQALNVANLFTYGSPRVGDQKFADYIDSLAGASDTTEGIAHRVTHYNDPVPRLPPSHPIFTKWEFIHPRTEYWESTMNVTQAETFRCFGQETTDCLFSISPALNGDAHTSYAGLRNLCNTK</sequence>
<gene>
    <name evidence="6" type="ORF">PT974_04932</name>
</gene>
<comment type="catalytic activity">
    <reaction evidence="3">
        <text>a monoacylglycerol + H2O = glycerol + a fatty acid + H(+)</text>
        <dbReference type="Rhea" id="RHEA:15245"/>
        <dbReference type="ChEBI" id="CHEBI:15377"/>
        <dbReference type="ChEBI" id="CHEBI:15378"/>
        <dbReference type="ChEBI" id="CHEBI:17408"/>
        <dbReference type="ChEBI" id="CHEBI:17754"/>
        <dbReference type="ChEBI" id="CHEBI:28868"/>
    </reaction>
</comment>
<evidence type="ECO:0000256" key="2">
    <source>
        <dbReference type="ARBA" id="ARBA00047591"/>
    </source>
</evidence>
<dbReference type="PANTHER" id="PTHR45856">
    <property type="entry name" value="ALPHA/BETA-HYDROLASES SUPERFAMILY PROTEIN"/>
    <property type="match status" value="1"/>
</dbReference>
<feature type="signal peptide" evidence="4">
    <location>
        <begin position="1"/>
        <end position="16"/>
    </location>
</feature>
<keyword evidence="4" id="KW-0732">Signal</keyword>
<feature type="domain" description="Fungal lipase-type" evidence="5">
    <location>
        <begin position="130"/>
        <end position="224"/>
    </location>
</feature>
<evidence type="ECO:0000256" key="3">
    <source>
        <dbReference type="ARBA" id="ARBA00048461"/>
    </source>
</evidence>
<feature type="chain" id="PRO_5047285101" evidence="4">
    <location>
        <begin position="17"/>
        <end position="290"/>
    </location>
</feature>
<name>A0ABR0SRB1_9HYPO</name>
<reference evidence="6 7" key="1">
    <citation type="submission" date="2024-01" db="EMBL/GenBank/DDBJ databases">
        <title>Complete genome of Cladobotryum mycophilum ATHUM6906.</title>
        <authorList>
            <person name="Christinaki A.C."/>
            <person name="Myridakis A.I."/>
            <person name="Kouvelis V.N."/>
        </authorList>
    </citation>
    <scope>NUCLEOTIDE SEQUENCE [LARGE SCALE GENOMIC DNA]</scope>
    <source>
        <strain evidence="6 7">ATHUM6906</strain>
    </source>
</reference>
<evidence type="ECO:0000259" key="5">
    <source>
        <dbReference type="Pfam" id="PF01764"/>
    </source>
</evidence>
<evidence type="ECO:0000256" key="1">
    <source>
        <dbReference type="ARBA" id="ARBA00043996"/>
    </source>
</evidence>
<dbReference type="CDD" id="cd00519">
    <property type="entry name" value="Lipase_3"/>
    <property type="match status" value="1"/>
</dbReference>
<dbReference type="Gene3D" id="3.40.50.1820">
    <property type="entry name" value="alpha/beta hydrolase"/>
    <property type="match status" value="1"/>
</dbReference>
<dbReference type="PANTHER" id="PTHR45856:SF11">
    <property type="entry name" value="FUNGAL LIPASE-LIKE DOMAIN-CONTAINING PROTEIN"/>
    <property type="match status" value="1"/>
</dbReference>
<organism evidence="6 7">
    <name type="scientific">Cladobotryum mycophilum</name>
    <dbReference type="NCBI Taxonomy" id="491253"/>
    <lineage>
        <taxon>Eukaryota</taxon>
        <taxon>Fungi</taxon>
        <taxon>Dikarya</taxon>
        <taxon>Ascomycota</taxon>
        <taxon>Pezizomycotina</taxon>
        <taxon>Sordariomycetes</taxon>
        <taxon>Hypocreomycetidae</taxon>
        <taxon>Hypocreales</taxon>
        <taxon>Hypocreaceae</taxon>
        <taxon>Cladobotryum</taxon>
    </lineage>
</organism>
<keyword evidence="7" id="KW-1185">Reference proteome</keyword>
<protein>
    <submittedName>
        <fullName evidence="6">Feruloyl esterase A-like protein</fullName>
    </submittedName>
</protein>
<comment type="catalytic activity">
    <reaction evidence="2">
        <text>a diacylglycerol + H2O = a monoacylglycerol + a fatty acid + H(+)</text>
        <dbReference type="Rhea" id="RHEA:32731"/>
        <dbReference type="ChEBI" id="CHEBI:15377"/>
        <dbReference type="ChEBI" id="CHEBI:15378"/>
        <dbReference type="ChEBI" id="CHEBI:17408"/>
        <dbReference type="ChEBI" id="CHEBI:18035"/>
        <dbReference type="ChEBI" id="CHEBI:28868"/>
    </reaction>
</comment>
<dbReference type="Pfam" id="PF01764">
    <property type="entry name" value="Lipase_3"/>
    <property type="match status" value="1"/>
</dbReference>
<dbReference type="Proteomes" id="UP001338125">
    <property type="component" value="Unassembled WGS sequence"/>
</dbReference>
<comment type="similarity">
    <text evidence="1">Belongs to the AB hydrolase superfamily. Lipase family. Class 3 subfamily.</text>
</comment>
<accession>A0ABR0SRB1</accession>
<evidence type="ECO:0000313" key="6">
    <source>
        <dbReference type="EMBL" id="KAK5994457.1"/>
    </source>
</evidence>
<dbReference type="InterPro" id="IPR029058">
    <property type="entry name" value="AB_hydrolase_fold"/>
</dbReference>
<dbReference type="InterPro" id="IPR051218">
    <property type="entry name" value="Sec_MonoDiacylglyc_Lipase"/>
</dbReference>
<dbReference type="EMBL" id="JAVFKD010000010">
    <property type="protein sequence ID" value="KAK5994457.1"/>
    <property type="molecule type" value="Genomic_DNA"/>
</dbReference>
<evidence type="ECO:0000256" key="4">
    <source>
        <dbReference type="SAM" id="SignalP"/>
    </source>
</evidence>
<proteinExistence type="inferred from homology"/>